<dbReference type="GeneID" id="7823740"/>
<gene>
    <name evidence="2" type="ORF">TTHERM_00584970</name>
</gene>
<dbReference type="GO" id="GO:0005634">
    <property type="term" value="C:nucleus"/>
    <property type="evidence" value="ECO:0007669"/>
    <property type="project" value="TreeGrafter"/>
</dbReference>
<feature type="transmembrane region" description="Helical" evidence="1">
    <location>
        <begin position="32"/>
        <end position="50"/>
    </location>
</feature>
<keyword evidence="1" id="KW-0472">Membrane</keyword>
<dbReference type="InParanoid" id="I7MG94"/>
<dbReference type="GO" id="GO:0007131">
    <property type="term" value="P:reciprocal meiotic recombination"/>
    <property type="evidence" value="ECO:0007669"/>
    <property type="project" value="TreeGrafter"/>
</dbReference>
<dbReference type="AlphaFoldDB" id="I7MG94"/>
<proteinExistence type="predicted"/>
<keyword evidence="1" id="KW-1133">Transmembrane helix</keyword>
<organism evidence="2 3">
    <name type="scientific">Tetrahymena thermophila (strain SB210)</name>
    <dbReference type="NCBI Taxonomy" id="312017"/>
    <lineage>
        <taxon>Eukaryota</taxon>
        <taxon>Sar</taxon>
        <taxon>Alveolata</taxon>
        <taxon>Ciliophora</taxon>
        <taxon>Intramacronucleata</taxon>
        <taxon>Oligohymenophorea</taxon>
        <taxon>Hymenostomatida</taxon>
        <taxon>Tetrahymenina</taxon>
        <taxon>Tetrahymenidae</taxon>
        <taxon>Tetrahymena</taxon>
    </lineage>
</organism>
<reference evidence="3" key="1">
    <citation type="journal article" date="2006" name="PLoS Biol.">
        <title>Macronuclear genome sequence of the ciliate Tetrahymena thermophila, a model eukaryote.</title>
        <authorList>
            <person name="Eisen J.A."/>
            <person name="Coyne R.S."/>
            <person name="Wu M."/>
            <person name="Wu D."/>
            <person name="Thiagarajan M."/>
            <person name="Wortman J.R."/>
            <person name="Badger J.H."/>
            <person name="Ren Q."/>
            <person name="Amedeo P."/>
            <person name="Jones K.M."/>
            <person name="Tallon L.J."/>
            <person name="Delcher A.L."/>
            <person name="Salzberg S.L."/>
            <person name="Silva J.C."/>
            <person name="Haas B.J."/>
            <person name="Majoros W.H."/>
            <person name="Farzad M."/>
            <person name="Carlton J.M."/>
            <person name="Smith R.K. Jr."/>
            <person name="Garg J."/>
            <person name="Pearlman R.E."/>
            <person name="Karrer K.M."/>
            <person name="Sun L."/>
            <person name="Manning G."/>
            <person name="Elde N.C."/>
            <person name="Turkewitz A.P."/>
            <person name="Asai D.J."/>
            <person name="Wilkes D.E."/>
            <person name="Wang Y."/>
            <person name="Cai H."/>
            <person name="Collins K."/>
            <person name="Stewart B.A."/>
            <person name="Lee S.R."/>
            <person name="Wilamowska K."/>
            <person name="Weinberg Z."/>
            <person name="Ruzzo W.L."/>
            <person name="Wloga D."/>
            <person name="Gaertig J."/>
            <person name="Frankel J."/>
            <person name="Tsao C.-C."/>
            <person name="Gorovsky M.A."/>
            <person name="Keeling P.J."/>
            <person name="Waller R.F."/>
            <person name="Patron N.J."/>
            <person name="Cherry J.M."/>
            <person name="Stover N.A."/>
            <person name="Krieger C.J."/>
            <person name="del Toro C."/>
            <person name="Ryder H.F."/>
            <person name="Williamson S.C."/>
            <person name="Barbeau R.A."/>
            <person name="Hamilton E.P."/>
            <person name="Orias E."/>
        </authorList>
    </citation>
    <scope>NUCLEOTIDE SEQUENCE [LARGE SCALE GENOMIC DNA]</scope>
    <source>
        <strain evidence="3">SB210</strain>
    </source>
</reference>
<keyword evidence="1 2" id="KW-0812">Transmembrane</keyword>
<evidence type="ECO:0000313" key="3">
    <source>
        <dbReference type="Proteomes" id="UP000009168"/>
    </source>
</evidence>
<dbReference type="KEGG" id="tet:TTHERM_00584970"/>
<dbReference type="PANTHER" id="PTHR31398">
    <property type="entry name" value="MEIOTIC NUCLEAR DIVISION PROTEIN 1 HOMOLOG"/>
    <property type="match status" value="1"/>
</dbReference>
<dbReference type="OrthoDB" id="290621at2759"/>
<dbReference type="RefSeq" id="XP_001032603.2">
    <property type="nucleotide sequence ID" value="XM_001032603.2"/>
</dbReference>
<feature type="transmembrane region" description="Helical" evidence="1">
    <location>
        <begin position="333"/>
        <end position="355"/>
    </location>
</feature>
<sequence>MSDSGFFEKVKLLDMFGKPVTLNVFGKKRHKTIVGAFVTLCSVVFFISVIQNRLVNFILNEDIIAQQHVLQEQASELSINPSTLMMAIKFDIAQGAQNIEGQPFTFKISQVEQNLIHQTQSTRMQIITKNITTGMEPCTLEHFSSQQKSEMKTLLTFFQDYGVQSYYCPNIELNFTLQGNRNTELYKYILIEIISCEDQPGCWTKKQINDYIQNYEYFTIQVIFNSYIPNYDSQDYLKSYIYDKKIFRMIPYSMKPIAEMYFEQNNIESDESWFWFSSSRFESYVMYSEEEFRENLISQTQTATSLKNYGQFYFLRSQYTINTQRAYEKIDGILSYMGGFIQMVFVLTGFIMEFYNMQSLMIQLANQLYSFETPTELKNEDKDILQFHTKQDFLRSIYSKIFSQVEKLSINIKYFIYKISFRRLFNNGRNVLIHEVMKQVDKDLNIFEILDRLHEVDKMKKVLFTEEQKKIFEFSYKPTFNLESIQNNMKVRKIQEIEQKRIKRNKKIRDKEEKKLQKKIQSQILSQRKLCLNSQKEILANKNIPLQTSNQVEAYDKNNLSKKSFVDIVAQIQYLKNQDNLNRICQISNLLLEEGQIAQNQNQMTLNLSSRPDKFTETFYCFNNLSNQNYHNNYQTTFNNINQFHSQQISPLKQYLLQNKRKKNDNFLLNLIQVLRPQTFYSQRMDYSQFSAFYELYEAYEQATNPQLNNRNQIKVTQKILQFLGQDIRDVFKLAEKLPTEESILRQERINMLVQLFIHNLKQKTGKESLYCLTKVNEEVSENEQKGFDIQSNYQFRINKMNQLNEKTDQLLRGKNTQSLINSSNLSSINQNPETLITVLDQSSNNPKYIDRSNNAMLNKQDFDNLSQISPTRFSQNSPNKNSSMKKLNEYNSIQNNKGKRFSLQFQYIPSDKHGITQNQTTGVKTNSNSSIFRSNFQQQKQPKSIVELSKFDQNATSQSSDEIHNIYKPNQTSSSHHNIDKALKNVKFQLTINEDQAEQVHSFNNIKINNVEQNNQNEQ</sequence>
<dbReference type="Proteomes" id="UP000009168">
    <property type="component" value="Unassembled WGS sequence"/>
</dbReference>
<evidence type="ECO:0000313" key="2">
    <source>
        <dbReference type="EMBL" id="EAR84940.2"/>
    </source>
</evidence>
<protein>
    <submittedName>
        <fullName evidence="2">Transmembrane protein, putative</fullName>
    </submittedName>
</protein>
<keyword evidence="3" id="KW-1185">Reference proteome</keyword>
<dbReference type="EMBL" id="GG662510">
    <property type="protein sequence ID" value="EAR84940.2"/>
    <property type="molecule type" value="Genomic_DNA"/>
</dbReference>
<dbReference type="PANTHER" id="PTHR31398:SF0">
    <property type="entry name" value="MEIOTIC NUCLEAR DIVISION PROTEIN 1 HOMOLOG"/>
    <property type="match status" value="1"/>
</dbReference>
<name>I7MG94_TETTS</name>
<accession>I7MG94</accession>
<evidence type="ECO:0000256" key="1">
    <source>
        <dbReference type="SAM" id="Phobius"/>
    </source>
</evidence>